<evidence type="ECO:0000256" key="7">
    <source>
        <dbReference type="SAM" id="Phobius"/>
    </source>
</evidence>
<dbReference type="AlphaFoldDB" id="A0A811LR59"/>
<dbReference type="Gene3D" id="1.20.1640.10">
    <property type="entry name" value="Multidrug efflux transporter AcrB transmembrane domain"/>
    <property type="match status" value="2"/>
</dbReference>
<organism evidence="9 10">
    <name type="scientific">Bursaphelenchus okinawaensis</name>
    <dbReference type="NCBI Taxonomy" id="465554"/>
    <lineage>
        <taxon>Eukaryota</taxon>
        <taxon>Metazoa</taxon>
        <taxon>Ecdysozoa</taxon>
        <taxon>Nematoda</taxon>
        <taxon>Chromadorea</taxon>
        <taxon>Rhabditida</taxon>
        <taxon>Tylenchina</taxon>
        <taxon>Tylenchomorpha</taxon>
        <taxon>Aphelenchoidea</taxon>
        <taxon>Aphelenchoididae</taxon>
        <taxon>Bursaphelenchus</taxon>
    </lineage>
</organism>
<keyword evidence="3 7" id="KW-0812">Transmembrane</keyword>
<sequence length="904" mass="102409">MKATGRSHNVTVHLAYANTLGIGGGIWRQRIVLRHLDIEIHLPPNCGKKGSKKEMPSFNPFGALQDFLARLFYRYGLYISRNPNPFIIGPLVLTFVLLLGVFNVKFSDDLRFLYSPENSLSRFEYQIHKEFSGDSINSSYIAVAIESAQNDTNMLRKELADAIIEFDKFVHHNMTIQLPTGTKNFGSEICSRLTLCPISNTVVTIFFETYFSEKLKNDSRIAMDWPILKFFENKFFLPTNFYGVDLHNDKDGWDKLKTIQTIHLVYYIAGTEEFTAEEVGLAVEGSLREALAERKATIRSAMFSLQILKDEMQKNTTYTLPFISLTVFLLISFTVGSCMTGDWITSKPIEALMGIMTSSLAIGSAAGLLFFIGVPYISQVTVMPFLAFAIGVDDTYVMLGAWQDTKRNLPPEKRMALSLEEAGSAISVTSLTSILSFGIGTFSTTPAISIFCKFIAVAVFFDFFYQVTFFAAVMALGGRREAAGYHCIFVWQKMGKEQIARAKATNFTSPTHSFFSDYLAPFLCKSYTRFFFCILYGVYLFFAFYGCSLLKPNLTPSHLLVDDSPLTYYLQLAESRIWSEGVVGRVYVNNAPDFSTNPEELEVLMKMVEELESTQFSMGYNSTQLWVREFNNYRQYFADDNANFYETLNAFLGISFNKQWKAFLRWDDNPNRPGKKYVNKFFFTTAFKIPDWNVRTALLLQWRNITARYSQYQALVFDENNFFSDQMIELKSTTLNSLGTAILAMIIVCILFIAETSIVYWVTFILVSMDIGVAGYLSLWGADLDPTTVVNILMSIGLCIDFATHVGYRIYRSPYTDPDERIKDAIGAIGWPVTQAGLSTFLAIIVMMLVPSNVVRMFARTNVLVVCTGLFHGIFLLPIIVRSFCTIKSNVKDIDKHNDTVKQH</sequence>
<feature type="domain" description="SSD" evidence="8">
    <location>
        <begin position="319"/>
        <end position="476"/>
    </location>
</feature>
<dbReference type="PANTHER" id="PTHR10796">
    <property type="entry name" value="PATCHED-RELATED"/>
    <property type="match status" value="1"/>
</dbReference>
<feature type="transmembrane region" description="Helical" evidence="7">
    <location>
        <begin position="862"/>
        <end position="881"/>
    </location>
</feature>
<feature type="transmembrane region" description="Helical" evidence="7">
    <location>
        <begin position="322"/>
        <end position="345"/>
    </location>
</feature>
<keyword evidence="10" id="KW-1185">Reference proteome</keyword>
<dbReference type="Pfam" id="PF02460">
    <property type="entry name" value="Patched"/>
    <property type="match status" value="1"/>
</dbReference>
<feature type="transmembrane region" description="Helical" evidence="7">
    <location>
        <begin position="422"/>
        <end position="442"/>
    </location>
</feature>
<evidence type="ECO:0000256" key="5">
    <source>
        <dbReference type="ARBA" id="ARBA00023136"/>
    </source>
</evidence>
<feature type="transmembrane region" description="Helical" evidence="7">
    <location>
        <begin position="828"/>
        <end position="850"/>
    </location>
</feature>
<dbReference type="SUPFAM" id="SSF82866">
    <property type="entry name" value="Multidrug efflux transporter AcrB transmembrane domain"/>
    <property type="match status" value="2"/>
</dbReference>
<dbReference type="GO" id="GO:0030659">
    <property type="term" value="C:cytoplasmic vesicle membrane"/>
    <property type="evidence" value="ECO:0007669"/>
    <property type="project" value="TreeGrafter"/>
</dbReference>
<dbReference type="PROSITE" id="PS50156">
    <property type="entry name" value="SSD"/>
    <property type="match status" value="1"/>
</dbReference>
<comment type="similarity">
    <text evidence="2">Belongs to the patched family.</text>
</comment>
<evidence type="ECO:0000313" key="10">
    <source>
        <dbReference type="Proteomes" id="UP000614601"/>
    </source>
</evidence>
<dbReference type="Proteomes" id="UP000614601">
    <property type="component" value="Unassembled WGS sequence"/>
</dbReference>
<evidence type="ECO:0000259" key="8">
    <source>
        <dbReference type="PROSITE" id="PS50156"/>
    </source>
</evidence>
<evidence type="ECO:0000256" key="4">
    <source>
        <dbReference type="ARBA" id="ARBA00022989"/>
    </source>
</evidence>
<evidence type="ECO:0000256" key="3">
    <source>
        <dbReference type="ARBA" id="ARBA00022692"/>
    </source>
</evidence>
<keyword evidence="6" id="KW-0325">Glycoprotein</keyword>
<comment type="subcellular location">
    <subcellularLocation>
        <location evidence="1">Membrane</location>
        <topology evidence="1">Multi-pass membrane protein</topology>
    </subcellularLocation>
</comment>
<reference evidence="9" key="1">
    <citation type="submission" date="2020-09" db="EMBL/GenBank/DDBJ databases">
        <authorList>
            <person name="Kikuchi T."/>
        </authorList>
    </citation>
    <scope>NUCLEOTIDE SEQUENCE</scope>
    <source>
        <strain evidence="9">SH1</strain>
    </source>
</reference>
<dbReference type="Proteomes" id="UP000783686">
    <property type="component" value="Unassembled WGS sequence"/>
</dbReference>
<dbReference type="GO" id="GO:0018996">
    <property type="term" value="P:molting cycle, collagen and cuticulin-based cuticle"/>
    <property type="evidence" value="ECO:0007669"/>
    <property type="project" value="TreeGrafter"/>
</dbReference>
<dbReference type="EMBL" id="CAJFCW020000006">
    <property type="protein sequence ID" value="CAG9126921.1"/>
    <property type="molecule type" value="Genomic_DNA"/>
</dbReference>
<feature type="transmembrane region" description="Helical" evidence="7">
    <location>
        <begin position="789"/>
        <end position="808"/>
    </location>
</feature>
<comment type="caution">
    <text evidence="9">The sequence shown here is derived from an EMBL/GenBank/DDBJ whole genome shotgun (WGS) entry which is preliminary data.</text>
</comment>
<feature type="transmembrane region" description="Helical" evidence="7">
    <location>
        <begin position="381"/>
        <end position="402"/>
    </location>
</feature>
<feature type="transmembrane region" description="Helical" evidence="7">
    <location>
        <begin position="735"/>
        <end position="754"/>
    </location>
</feature>
<protein>
    <recommendedName>
        <fullName evidence="8">SSD domain-containing protein</fullName>
    </recommendedName>
</protein>
<dbReference type="InterPro" id="IPR003392">
    <property type="entry name" value="PTHD_SSD"/>
</dbReference>
<dbReference type="GO" id="GO:0006897">
    <property type="term" value="P:endocytosis"/>
    <property type="evidence" value="ECO:0007669"/>
    <property type="project" value="TreeGrafter"/>
</dbReference>
<evidence type="ECO:0000256" key="6">
    <source>
        <dbReference type="ARBA" id="ARBA00023180"/>
    </source>
</evidence>
<evidence type="ECO:0000256" key="2">
    <source>
        <dbReference type="ARBA" id="ARBA00005585"/>
    </source>
</evidence>
<dbReference type="OrthoDB" id="6510177at2759"/>
<name>A0A811LR59_9BILA</name>
<evidence type="ECO:0000313" key="9">
    <source>
        <dbReference type="EMBL" id="CAD5229538.1"/>
    </source>
</evidence>
<feature type="transmembrane region" description="Helical" evidence="7">
    <location>
        <begin position="454"/>
        <end position="476"/>
    </location>
</feature>
<dbReference type="InterPro" id="IPR000731">
    <property type="entry name" value="SSD"/>
</dbReference>
<keyword evidence="5 7" id="KW-0472">Membrane</keyword>
<gene>
    <name evidence="9" type="ORF">BOKJ2_LOCUS13597</name>
</gene>
<accession>A0A811LR59</accession>
<proteinExistence type="inferred from homology"/>
<keyword evidence="4 7" id="KW-1133">Transmembrane helix</keyword>
<dbReference type="InterPro" id="IPR051697">
    <property type="entry name" value="Patched_domain-protein"/>
</dbReference>
<dbReference type="EMBL" id="CAJFDH010000006">
    <property type="protein sequence ID" value="CAD5229538.1"/>
    <property type="molecule type" value="Genomic_DNA"/>
</dbReference>
<feature type="transmembrane region" description="Helical" evidence="7">
    <location>
        <begin position="351"/>
        <end position="374"/>
    </location>
</feature>
<dbReference type="PANTHER" id="PTHR10796:SF105">
    <property type="entry name" value="SSD DOMAIN-CONTAINING PROTEIN"/>
    <property type="match status" value="1"/>
</dbReference>
<feature type="transmembrane region" description="Helical" evidence="7">
    <location>
        <begin position="527"/>
        <end position="550"/>
    </location>
</feature>
<feature type="transmembrane region" description="Helical" evidence="7">
    <location>
        <begin position="760"/>
        <end position="782"/>
    </location>
</feature>
<dbReference type="GO" id="GO:0005886">
    <property type="term" value="C:plasma membrane"/>
    <property type="evidence" value="ECO:0007669"/>
    <property type="project" value="TreeGrafter"/>
</dbReference>
<feature type="transmembrane region" description="Helical" evidence="7">
    <location>
        <begin position="86"/>
        <end position="104"/>
    </location>
</feature>
<evidence type="ECO:0000256" key="1">
    <source>
        <dbReference type="ARBA" id="ARBA00004141"/>
    </source>
</evidence>